<evidence type="ECO:0000256" key="1">
    <source>
        <dbReference type="SAM" id="MobiDB-lite"/>
    </source>
</evidence>
<organism evidence="2 3">
    <name type="scientific">Pseudozyma antarctica (strain T-34)</name>
    <name type="common">Yeast</name>
    <name type="synonym">Candida antarctica</name>
    <dbReference type="NCBI Taxonomy" id="1151754"/>
    <lineage>
        <taxon>Eukaryota</taxon>
        <taxon>Fungi</taxon>
        <taxon>Dikarya</taxon>
        <taxon>Basidiomycota</taxon>
        <taxon>Ustilaginomycotina</taxon>
        <taxon>Ustilaginomycetes</taxon>
        <taxon>Ustilaginales</taxon>
        <taxon>Ustilaginaceae</taxon>
        <taxon>Moesziomyces</taxon>
    </lineage>
</organism>
<evidence type="ECO:0000313" key="2">
    <source>
        <dbReference type="EMBL" id="GAC71602.1"/>
    </source>
</evidence>
<proteinExistence type="predicted"/>
<protein>
    <submittedName>
        <fullName evidence="2">Uncharacterized protein</fullName>
    </submittedName>
</protein>
<feature type="compositionally biased region" description="Acidic residues" evidence="1">
    <location>
        <begin position="482"/>
        <end position="517"/>
    </location>
</feature>
<dbReference type="OrthoDB" id="2554928at2759"/>
<reference evidence="3" key="1">
    <citation type="journal article" date="2013" name="Genome Announc.">
        <title>Genome sequence of the basidiomycetous yeast Pseudozyma antarctica T-34, a producer of the glycolipid biosurfactants mannosylerythritol lipids.</title>
        <authorList>
            <person name="Morita T."/>
            <person name="Koike H."/>
            <person name="Koyama Y."/>
            <person name="Hagiwara H."/>
            <person name="Ito E."/>
            <person name="Fukuoka T."/>
            <person name="Imura T."/>
            <person name="Machida M."/>
            <person name="Kitamoto D."/>
        </authorList>
    </citation>
    <scope>NUCLEOTIDE SEQUENCE [LARGE SCALE GENOMIC DNA]</scope>
    <source>
        <strain evidence="3">T-34</strain>
    </source>
</reference>
<feature type="region of interest" description="Disordered" evidence="1">
    <location>
        <begin position="50"/>
        <end position="204"/>
    </location>
</feature>
<evidence type="ECO:0000313" key="3">
    <source>
        <dbReference type="Proteomes" id="UP000011976"/>
    </source>
</evidence>
<feature type="compositionally biased region" description="Basic and acidic residues" evidence="1">
    <location>
        <begin position="87"/>
        <end position="96"/>
    </location>
</feature>
<name>M9MCC9_PSEA3</name>
<feature type="compositionally biased region" description="Basic and acidic residues" evidence="1">
    <location>
        <begin position="158"/>
        <end position="168"/>
    </location>
</feature>
<feature type="region of interest" description="Disordered" evidence="1">
    <location>
        <begin position="1"/>
        <end position="21"/>
    </location>
</feature>
<feature type="compositionally biased region" description="Low complexity" evidence="1">
    <location>
        <begin position="256"/>
        <end position="285"/>
    </location>
</feature>
<accession>M9MCC9</accession>
<feature type="compositionally biased region" description="Basic residues" evidence="1">
    <location>
        <begin position="245"/>
        <end position="254"/>
    </location>
</feature>
<feature type="compositionally biased region" description="Polar residues" evidence="1">
    <location>
        <begin position="372"/>
        <end position="383"/>
    </location>
</feature>
<feature type="compositionally biased region" description="Low complexity" evidence="1">
    <location>
        <begin position="520"/>
        <end position="558"/>
    </location>
</feature>
<dbReference type="Proteomes" id="UP000011976">
    <property type="component" value="Unassembled WGS sequence"/>
</dbReference>
<feature type="compositionally biased region" description="Low complexity" evidence="1">
    <location>
        <begin position="195"/>
        <end position="204"/>
    </location>
</feature>
<feature type="compositionally biased region" description="Polar residues" evidence="1">
    <location>
        <begin position="674"/>
        <end position="688"/>
    </location>
</feature>
<feature type="compositionally biased region" description="Basic and acidic residues" evidence="1">
    <location>
        <begin position="126"/>
        <end position="141"/>
    </location>
</feature>
<gene>
    <name evidence="2" type="ORF">PANT_4d00025</name>
</gene>
<feature type="region of interest" description="Disordered" evidence="1">
    <location>
        <begin position="232"/>
        <end position="558"/>
    </location>
</feature>
<sequence length="897" mass="95287">MPTITFVTPPRRPSVLRATSGKQEAAAAAAAASAQSMDAISMDEPAPLTFGKKRILPVLTTSPEPAKDPFEQPPQRASLDLPSPCRAIDDTRDAKRPSLLSAAMSSSGAHPHRSVSTTSSGILRKAQLEDGSHTNDRDPRSHTLSTDAVNPAPRARLHFVEPHKDATHHTSARNPPGLTKHDARPEETSHASTSAAPDLLANADNAPRKRSLVIQEHADVIERVAERAARQASTVELDRADQPPHARHTARARQHSASSAGEETASTRSSWAVRSSSRGSSVATSPTVVSDVNAQELSDLDLNKPARDPKLSADSSVTPIFHSAEVKPEAEPSRPPPPATAASSRKLVFVDPPPPRPRHDAPPPEAPKLASAATSSKARTNAVSDDDGHDAHARKALSFAACPKPERPARLSPAHATRRAKKLSASPAPHKLAYPQRLRGIRGIDPIRSPAPDRAVPLTHVAAEDWEAAIHDPPSSEGSGYSEDEEDDDDDDSDDDDDDDDDDDSQKELDSEQDDDEQKSSSSVSDQQSLAESAALASQDDALDPAKAATQGGGAHQAARALTPVLDLDSSAVLTGRRHSTSALLQLQTAHAGPSVPLSPPRVARPSRSTQASPRQGASRAGRKLQPKESLSHPMCFLPDAFEDSAPATPTEPDSDGYEPPRANLLHGWLSEGGSATSSRRASWQQPLSPGLRPGGGEQEAVPITLPPFRRSRERTAQCSVTSDDERASRSLSTAPALGVSVPDGRPERPVMWKQLSHVDRPASGLGAYRRASHSLEPRLAKSAYTSPIGSYTARAAGGKQRATSMHMRALPVVAQTQRDVSGAASPRTEDAQVTLKHHLAPVGGDREHGEEAPGNAARYWTERLASLAHAMGDELASVGQTVLGYEARANANTHEE</sequence>
<feature type="compositionally biased region" description="Polar residues" evidence="1">
    <location>
        <begin position="607"/>
        <end position="616"/>
    </location>
</feature>
<dbReference type="EMBL" id="DF196770">
    <property type="protein sequence ID" value="GAC71602.1"/>
    <property type="molecule type" value="Genomic_DNA"/>
</dbReference>
<dbReference type="AlphaFoldDB" id="M9MCC9"/>
<feature type="compositionally biased region" description="Basic and acidic residues" evidence="1">
    <location>
        <begin position="301"/>
        <end position="311"/>
    </location>
</feature>
<feature type="compositionally biased region" description="Low complexity" evidence="1">
    <location>
        <begin position="98"/>
        <end position="107"/>
    </location>
</feature>
<feature type="region of interest" description="Disordered" evidence="1">
    <location>
        <begin position="589"/>
        <end position="732"/>
    </location>
</feature>
<feature type="compositionally biased region" description="Polar residues" evidence="1">
    <location>
        <begin position="286"/>
        <end position="296"/>
    </location>
</feature>
<feature type="compositionally biased region" description="Basic and acidic residues" evidence="1">
    <location>
        <begin position="179"/>
        <end position="189"/>
    </location>
</feature>